<evidence type="ECO:0000256" key="10">
    <source>
        <dbReference type="SAM" id="Phobius"/>
    </source>
</evidence>
<evidence type="ECO:0000313" key="12">
    <source>
        <dbReference type="Proteomes" id="UP000195570"/>
    </source>
</evidence>
<keyword evidence="3 9" id="KW-0813">Transport</keyword>
<evidence type="ECO:0000256" key="1">
    <source>
        <dbReference type="ARBA" id="ARBA00004141"/>
    </source>
</evidence>
<keyword evidence="5" id="KW-0677">Repeat</keyword>
<dbReference type="FunFam" id="1.50.40.10:FF:000139">
    <property type="entry name" value="Mitochondrial carrier protein"/>
    <property type="match status" value="1"/>
</dbReference>
<dbReference type="PANTHER" id="PTHR45618">
    <property type="entry name" value="MITOCHONDRIAL DICARBOXYLATE CARRIER-RELATED"/>
    <property type="match status" value="1"/>
</dbReference>
<evidence type="ECO:0000256" key="8">
    <source>
        <dbReference type="PROSITE-ProRule" id="PRU00282"/>
    </source>
</evidence>
<dbReference type="Pfam" id="PF00153">
    <property type="entry name" value="Mito_carr"/>
    <property type="match status" value="3"/>
</dbReference>
<feature type="repeat" description="Solcar" evidence="8">
    <location>
        <begin position="205"/>
        <end position="291"/>
    </location>
</feature>
<evidence type="ECO:0000256" key="5">
    <source>
        <dbReference type="ARBA" id="ARBA00022737"/>
    </source>
</evidence>
<dbReference type="VEuPathDB" id="TriTrypDB:TEOVI_000510300"/>
<feature type="repeat" description="Solcar" evidence="8">
    <location>
        <begin position="104"/>
        <end position="187"/>
    </location>
</feature>
<dbReference type="RefSeq" id="XP_067076016.1">
    <property type="nucleotide sequence ID" value="XM_067219915.1"/>
</dbReference>
<reference evidence="11" key="1">
    <citation type="submission" date="2016-09" db="EMBL/GenBank/DDBJ databases">
        <authorList>
            <person name="Hebert L."/>
            <person name="Moumen B."/>
        </authorList>
    </citation>
    <scope>NUCLEOTIDE SEQUENCE [LARGE SCALE GENOMIC DNA]</scope>
    <source>
        <strain evidence="11">OVI</strain>
    </source>
</reference>
<evidence type="ECO:0000256" key="7">
    <source>
        <dbReference type="ARBA" id="ARBA00023136"/>
    </source>
</evidence>
<dbReference type="GeneID" id="92379043"/>
<feature type="transmembrane region" description="Helical" evidence="10">
    <location>
        <begin position="16"/>
        <end position="33"/>
    </location>
</feature>
<comment type="similarity">
    <text evidence="2 9">Belongs to the mitochondrial carrier (TC 2.A.29) family.</text>
</comment>
<dbReference type="SUPFAM" id="SSF103506">
    <property type="entry name" value="Mitochondrial carrier"/>
    <property type="match status" value="1"/>
</dbReference>
<dbReference type="InterPro" id="IPR023395">
    <property type="entry name" value="MCP_dom_sf"/>
</dbReference>
<organism evidence="11 12">
    <name type="scientific">Trypanosoma equiperdum</name>
    <dbReference type="NCBI Taxonomy" id="5694"/>
    <lineage>
        <taxon>Eukaryota</taxon>
        <taxon>Discoba</taxon>
        <taxon>Euglenozoa</taxon>
        <taxon>Kinetoplastea</taxon>
        <taxon>Metakinetoplastina</taxon>
        <taxon>Trypanosomatida</taxon>
        <taxon>Trypanosomatidae</taxon>
        <taxon>Trypanosoma</taxon>
    </lineage>
</organism>
<feature type="transmembrane region" description="Helical" evidence="10">
    <location>
        <begin position="208"/>
        <end position="228"/>
    </location>
</feature>
<gene>
    <name evidence="11" type="ORF">TEOVI_000510300</name>
</gene>
<protein>
    <submittedName>
        <fullName evidence="11">Mitochondrial carrier protein</fullName>
    </submittedName>
</protein>
<keyword evidence="4 8" id="KW-0812">Transmembrane</keyword>
<comment type="caution">
    <text evidence="11">The sequence shown here is derived from an EMBL/GenBank/DDBJ whole genome shotgun (WGS) entry which is preliminary data.</text>
</comment>
<evidence type="ECO:0000256" key="6">
    <source>
        <dbReference type="ARBA" id="ARBA00022989"/>
    </source>
</evidence>
<evidence type="ECO:0000256" key="9">
    <source>
        <dbReference type="RuleBase" id="RU000488"/>
    </source>
</evidence>
<keyword evidence="6 10" id="KW-1133">Transmembrane helix</keyword>
<keyword evidence="7 8" id="KW-0472">Membrane</keyword>
<dbReference type="InterPro" id="IPR018108">
    <property type="entry name" value="MCP_transmembrane"/>
</dbReference>
<sequence>MSKETKAPANAPLPKVYTIGIAGFSGMFAWLFTHPYEMWKNTVMTAPKGTSQKECLVKVWERGPFRGLSTGILRQAVYAPARLGCYPIFRDAIMSLKGDADGMPTVAERALAGALAGVFSSILTSPVEVCLVLQMTGASKQSLTRAAITVYSTNGITGYWRGVSALASRAALVGVAQVAVHDQVLSALRRRNVSYSQLHGTQPYGDNIVVNAASILTALFYSVITMPVEFARVRMSADTTKAKYKSVTQTIGRVVREEGALAVYDSFAPYFFRCATHTVVCFFTIEYITRKVKGWRAAKLQAKQ</sequence>
<proteinExistence type="inferred from homology"/>
<dbReference type="EMBL" id="CZPT02000020">
    <property type="protein sequence ID" value="SCU64229.1"/>
    <property type="molecule type" value="Genomic_DNA"/>
</dbReference>
<name>A0A1G4HY57_TRYEQ</name>
<dbReference type="GO" id="GO:0016020">
    <property type="term" value="C:membrane"/>
    <property type="evidence" value="ECO:0007669"/>
    <property type="project" value="UniProtKB-SubCell"/>
</dbReference>
<dbReference type="PROSITE" id="PS50920">
    <property type="entry name" value="SOLCAR"/>
    <property type="match status" value="2"/>
</dbReference>
<accession>A0A1G4HY57</accession>
<evidence type="ECO:0000256" key="2">
    <source>
        <dbReference type="ARBA" id="ARBA00006375"/>
    </source>
</evidence>
<comment type="subcellular location">
    <subcellularLocation>
        <location evidence="1">Membrane</location>
        <topology evidence="1">Multi-pass membrane protein</topology>
    </subcellularLocation>
</comment>
<dbReference type="AlphaFoldDB" id="A0A1G4HY57"/>
<dbReference type="Proteomes" id="UP000195570">
    <property type="component" value="Unassembled WGS sequence"/>
</dbReference>
<evidence type="ECO:0000256" key="4">
    <source>
        <dbReference type="ARBA" id="ARBA00022692"/>
    </source>
</evidence>
<evidence type="ECO:0000313" key="11">
    <source>
        <dbReference type="EMBL" id="SCU64229.1"/>
    </source>
</evidence>
<feature type="transmembrane region" description="Helical" evidence="10">
    <location>
        <begin position="270"/>
        <end position="289"/>
    </location>
</feature>
<keyword evidence="12" id="KW-1185">Reference proteome</keyword>
<dbReference type="Gene3D" id="1.50.40.10">
    <property type="entry name" value="Mitochondrial carrier domain"/>
    <property type="match status" value="1"/>
</dbReference>
<evidence type="ECO:0000256" key="3">
    <source>
        <dbReference type="ARBA" id="ARBA00022448"/>
    </source>
</evidence>
<dbReference type="InterPro" id="IPR050391">
    <property type="entry name" value="Mito_Metabolite_Transporter"/>
</dbReference>